<keyword evidence="1" id="KW-0812">Transmembrane</keyword>
<sequence>MRRVAGRCLMSRSLPFKKKSFLKLREGEASSSSLRAPKVVHATDDVAACTSIVLAEPVSHEDCLSPTAEIKDTADARDSKRAVVGDIALCRDPSGLSLRDASAPAHSHTRHSWRRMCVCYTISFLTNFILLSCLMRIALNLEDGTASAASNDEQRLGAVIPPPAYPAPALPAPFIGNVYERSDDAGKWGGSCTCPDGKVHMVGDMKNDCKSLACVGGNAVEPPRVPGPPKPPMPIRPPPSPPQLPLRPAFPPANPAVDFFKYDKAEAGEYGGACTCPNGKTYLVGDRKDDCGSLACYNGTAGECTRGSGDWSHNQVHCGAAPASYIEHMKTAFNERGLLLHLTTCRGDFCPKRSHVYFESILASGIPAPLENDCGHWCSAFTYLHSTLPMIGIAFPGFYSSVGLLYDPQPEVWDQVQCTSTTDSSTTTRSCCTCKEERYCPFQDVGSRIDSGYCHGPCRPDDNLCRQLAAGCGVSVADAHFNWGEERCSQGEILGGTCDLCRQPLWCDDANGFGFNGSIKGPEEWWDMFGYRDGGFFKGSRQCKWKPSQMKQWIGSMRERYLRIKKHGYNRDEPGLWNEVNIYSDFASASVMMRNLLGLVFIRGGGDEDPWHSSGTELDRTRLREIRDHWRTLGVEVPIFELSLEHWSELKHWNTSGTVDLTSKEFNLQYMDIPLNHSPG</sequence>
<name>A0AB34IV94_PRYPA</name>
<reference evidence="2 3" key="1">
    <citation type="journal article" date="2024" name="Science">
        <title>Giant polyketide synthase enzymes in the biosynthesis of giant marine polyether toxins.</title>
        <authorList>
            <person name="Fallon T.R."/>
            <person name="Shende V.V."/>
            <person name="Wierzbicki I.H."/>
            <person name="Pendleton A.L."/>
            <person name="Watervoot N.F."/>
            <person name="Auber R.P."/>
            <person name="Gonzalez D.J."/>
            <person name="Wisecaver J.H."/>
            <person name="Moore B.S."/>
        </authorList>
    </citation>
    <scope>NUCLEOTIDE SEQUENCE [LARGE SCALE GENOMIC DNA]</scope>
    <source>
        <strain evidence="2 3">12B1</strain>
    </source>
</reference>
<evidence type="ECO:0000313" key="3">
    <source>
        <dbReference type="Proteomes" id="UP001515480"/>
    </source>
</evidence>
<keyword evidence="1" id="KW-1133">Transmembrane helix</keyword>
<proteinExistence type="predicted"/>
<comment type="caution">
    <text evidence="2">The sequence shown here is derived from an EMBL/GenBank/DDBJ whole genome shotgun (WGS) entry which is preliminary data.</text>
</comment>
<dbReference type="EMBL" id="JBGBPQ010000017">
    <property type="protein sequence ID" value="KAL1507971.1"/>
    <property type="molecule type" value="Genomic_DNA"/>
</dbReference>
<evidence type="ECO:0000256" key="1">
    <source>
        <dbReference type="SAM" id="Phobius"/>
    </source>
</evidence>
<dbReference type="Proteomes" id="UP001515480">
    <property type="component" value="Unassembled WGS sequence"/>
</dbReference>
<evidence type="ECO:0000313" key="2">
    <source>
        <dbReference type="EMBL" id="KAL1507971.1"/>
    </source>
</evidence>
<keyword evidence="1" id="KW-0472">Membrane</keyword>
<feature type="transmembrane region" description="Helical" evidence="1">
    <location>
        <begin position="117"/>
        <end position="139"/>
    </location>
</feature>
<gene>
    <name evidence="2" type="ORF">AB1Y20_007575</name>
</gene>
<accession>A0AB34IV94</accession>
<dbReference type="AlphaFoldDB" id="A0AB34IV94"/>
<organism evidence="2 3">
    <name type="scientific">Prymnesium parvum</name>
    <name type="common">Toxic golden alga</name>
    <dbReference type="NCBI Taxonomy" id="97485"/>
    <lineage>
        <taxon>Eukaryota</taxon>
        <taxon>Haptista</taxon>
        <taxon>Haptophyta</taxon>
        <taxon>Prymnesiophyceae</taxon>
        <taxon>Prymnesiales</taxon>
        <taxon>Prymnesiaceae</taxon>
        <taxon>Prymnesium</taxon>
    </lineage>
</organism>
<protein>
    <submittedName>
        <fullName evidence="2">Uncharacterized protein</fullName>
    </submittedName>
</protein>
<keyword evidence="3" id="KW-1185">Reference proteome</keyword>